<dbReference type="Pfam" id="PF08031">
    <property type="entry name" value="BBE"/>
    <property type="match status" value="1"/>
</dbReference>
<evidence type="ECO:0000259" key="1">
    <source>
        <dbReference type="Pfam" id="PF08031"/>
    </source>
</evidence>
<evidence type="ECO:0000313" key="2">
    <source>
        <dbReference type="EMBL" id="MBB5798487.1"/>
    </source>
</evidence>
<evidence type="ECO:0000313" key="3">
    <source>
        <dbReference type="Proteomes" id="UP000590647"/>
    </source>
</evidence>
<name>A0A7W9HA56_9ACTN</name>
<gene>
    <name evidence="2" type="ORF">HDA41_006451</name>
</gene>
<proteinExistence type="predicted"/>
<dbReference type="Proteomes" id="UP000590647">
    <property type="component" value="Unassembled WGS sequence"/>
</dbReference>
<comment type="caution">
    <text evidence="2">The sequence shown here is derived from an EMBL/GenBank/DDBJ whole genome shotgun (WGS) entry which is preliminary data.</text>
</comment>
<dbReference type="GO" id="GO:0016491">
    <property type="term" value="F:oxidoreductase activity"/>
    <property type="evidence" value="ECO:0007669"/>
    <property type="project" value="InterPro"/>
</dbReference>
<reference evidence="2 3" key="1">
    <citation type="submission" date="2020-08" db="EMBL/GenBank/DDBJ databases">
        <title>Sequencing the genomes of 1000 actinobacteria strains.</title>
        <authorList>
            <person name="Klenk H.-P."/>
        </authorList>
    </citation>
    <scope>NUCLEOTIDE SEQUENCE [LARGE SCALE GENOMIC DNA]</scope>
    <source>
        <strain evidence="2 3">DSM 40084</strain>
    </source>
</reference>
<dbReference type="RefSeq" id="WP_230299539.1">
    <property type="nucleotide sequence ID" value="NZ_JACHNE010000001.1"/>
</dbReference>
<dbReference type="Gene3D" id="3.30.465.10">
    <property type="match status" value="1"/>
</dbReference>
<organism evidence="2 3">
    <name type="scientific">Streptomyces caelestis</name>
    <dbReference type="NCBI Taxonomy" id="36816"/>
    <lineage>
        <taxon>Bacteria</taxon>
        <taxon>Bacillati</taxon>
        <taxon>Actinomycetota</taxon>
        <taxon>Actinomycetes</taxon>
        <taxon>Kitasatosporales</taxon>
        <taxon>Streptomycetaceae</taxon>
        <taxon>Streptomyces</taxon>
    </lineage>
</organism>
<protein>
    <recommendedName>
        <fullName evidence="1">Berberine/berberine-like domain-containing protein</fullName>
    </recommendedName>
</protein>
<dbReference type="GO" id="GO:0050660">
    <property type="term" value="F:flavin adenine dinucleotide binding"/>
    <property type="evidence" value="ECO:0007669"/>
    <property type="project" value="InterPro"/>
</dbReference>
<keyword evidence="3" id="KW-1185">Reference proteome</keyword>
<dbReference type="InterPro" id="IPR016169">
    <property type="entry name" value="FAD-bd_PCMH_sub2"/>
</dbReference>
<dbReference type="Gene3D" id="3.40.462.20">
    <property type="match status" value="1"/>
</dbReference>
<dbReference type="InterPro" id="IPR012951">
    <property type="entry name" value="BBE"/>
</dbReference>
<dbReference type="AlphaFoldDB" id="A0A7W9HA56"/>
<sequence>MTRSVRDIVTGLASLGIGGGYVNYIDPALPDWARAYYGPNLERLRSVAHDYDPDGVFDFPQGLTSA</sequence>
<feature type="domain" description="Berberine/berberine-like" evidence="1">
    <location>
        <begin position="21"/>
        <end position="62"/>
    </location>
</feature>
<dbReference type="EMBL" id="JACHNE010000001">
    <property type="protein sequence ID" value="MBB5798487.1"/>
    <property type="molecule type" value="Genomic_DNA"/>
</dbReference>
<accession>A0A7W9HA56</accession>